<evidence type="ECO:0000313" key="3">
    <source>
        <dbReference type="Proteomes" id="UP000663464"/>
    </source>
</evidence>
<reference evidence="2 3" key="1">
    <citation type="journal article" date="2014" name="J. Infect. Dis.">
        <title>Molecular characterization of a novel botulinum neurotoxin type H gene.</title>
        <authorList>
            <person name="Dover N."/>
            <person name="Barash J.R."/>
            <person name="Hill K.K."/>
            <person name="Xie G."/>
            <person name="Arnon S.S."/>
        </authorList>
    </citation>
    <scope>NUCLEOTIDE SEQUENCE [LARGE SCALE GENOMIC DNA]</scope>
    <source>
        <strain evidence="2 3">IBCA10-7060</strain>
    </source>
</reference>
<evidence type="ECO:0000259" key="1">
    <source>
        <dbReference type="Pfam" id="PF12728"/>
    </source>
</evidence>
<feature type="domain" description="Helix-turn-helix" evidence="1">
    <location>
        <begin position="1"/>
        <end position="50"/>
    </location>
</feature>
<gene>
    <name evidence="2" type="ORF">JQS73_02995</name>
</gene>
<accession>A0ABD7CLF7</accession>
<evidence type="ECO:0000313" key="2">
    <source>
        <dbReference type="EMBL" id="QRI54102.1"/>
    </source>
</evidence>
<proteinExistence type="predicted"/>
<dbReference type="NCBIfam" id="TIGR01764">
    <property type="entry name" value="excise"/>
    <property type="match status" value="1"/>
</dbReference>
<dbReference type="Pfam" id="PF12728">
    <property type="entry name" value="HTH_17"/>
    <property type="match status" value="1"/>
</dbReference>
<dbReference type="Proteomes" id="UP000663464">
    <property type="component" value="Chromosome"/>
</dbReference>
<name>A0ABD7CLF7_CLOBO</name>
<dbReference type="InterPro" id="IPR010093">
    <property type="entry name" value="SinI_DNA-bd"/>
</dbReference>
<organism evidence="2 3">
    <name type="scientific">Clostridium botulinum</name>
    <dbReference type="NCBI Taxonomy" id="1491"/>
    <lineage>
        <taxon>Bacteria</taxon>
        <taxon>Bacillati</taxon>
        <taxon>Bacillota</taxon>
        <taxon>Clostridia</taxon>
        <taxon>Eubacteriales</taxon>
        <taxon>Clostridiaceae</taxon>
        <taxon>Clostridium</taxon>
    </lineage>
</organism>
<sequence>MLTPQQFAQKCGISYSQVLNMCKRREINALKTDGGHFKIPEKELDRFKNSDYVTKEEYLRVIRENEELKTIIKNCMNLLSFINNL</sequence>
<dbReference type="RefSeq" id="WP_041350486.1">
    <property type="nucleotide sequence ID" value="NZ_CP069280.1"/>
</dbReference>
<protein>
    <submittedName>
        <fullName evidence="2">Helix-turn-helix domain-containing protein</fullName>
    </submittedName>
</protein>
<dbReference type="EMBL" id="CP069280">
    <property type="protein sequence ID" value="QRI54102.1"/>
    <property type="molecule type" value="Genomic_DNA"/>
</dbReference>
<dbReference type="AlphaFoldDB" id="A0ABD7CLF7"/>
<dbReference type="InterPro" id="IPR041657">
    <property type="entry name" value="HTH_17"/>
</dbReference>